<dbReference type="InterPro" id="IPR028168">
    <property type="entry name" value="KASH5_CC"/>
</dbReference>
<keyword evidence="7" id="KW-0472">Membrane</keyword>
<keyword evidence="5" id="KW-1133">Transmembrane helix</keyword>
<proteinExistence type="predicted"/>
<evidence type="ECO:0000259" key="10">
    <source>
        <dbReference type="Pfam" id="PF14662"/>
    </source>
</evidence>
<keyword evidence="4" id="KW-0812">Transmembrane</keyword>
<accession>A0A7L0XIN9</accession>
<feature type="non-terminal residue" evidence="11">
    <location>
        <position position="1"/>
    </location>
</feature>
<evidence type="ECO:0000256" key="2">
    <source>
        <dbReference type="ARBA" id="ARBA00004496"/>
    </source>
</evidence>
<evidence type="ECO:0000313" key="12">
    <source>
        <dbReference type="Proteomes" id="UP000537779"/>
    </source>
</evidence>
<protein>
    <submittedName>
        <fullName evidence="11">LRMP protein</fullName>
    </submittedName>
</protein>
<dbReference type="Pfam" id="PF14658">
    <property type="entry name" value="EF-hand_9"/>
    <property type="match status" value="1"/>
</dbReference>
<feature type="domain" description="KASH5-like coiled-coil" evidence="10">
    <location>
        <begin position="182"/>
        <end position="371"/>
    </location>
</feature>
<dbReference type="Proteomes" id="UP000537779">
    <property type="component" value="Unassembled WGS sequence"/>
</dbReference>
<keyword evidence="6 8" id="KW-0175">Coiled coil</keyword>
<feature type="domain" description="Protein KASH5 EF-hand-like" evidence="9">
    <location>
        <begin position="67"/>
        <end position="122"/>
    </location>
</feature>
<dbReference type="InterPro" id="IPR008677">
    <property type="entry name" value="MRVI1"/>
</dbReference>
<keyword evidence="12" id="KW-1185">Reference proteome</keyword>
<evidence type="ECO:0000256" key="4">
    <source>
        <dbReference type="ARBA" id="ARBA00022692"/>
    </source>
</evidence>
<evidence type="ECO:0000256" key="1">
    <source>
        <dbReference type="ARBA" id="ARBA00004167"/>
    </source>
</evidence>
<keyword evidence="3" id="KW-0963">Cytoplasm</keyword>
<dbReference type="InterPro" id="IPR039508">
    <property type="entry name" value="KASH5_EF-hand-like_dom"/>
</dbReference>
<reference evidence="11 12" key="1">
    <citation type="submission" date="2019-09" db="EMBL/GenBank/DDBJ databases">
        <title>Bird 10,000 Genomes (B10K) Project - Family phase.</title>
        <authorList>
            <person name="Zhang G."/>
        </authorList>
    </citation>
    <scope>NUCLEOTIDE SEQUENCE [LARGE SCALE GENOMIC DNA]</scope>
    <source>
        <strain evidence="11">B10K-DU-001-37</strain>
        <tissue evidence="11">Muscle</tissue>
    </source>
</reference>
<evidence type="ECO:0000256" key="5">
    <source>
        <dbReference type="ARBA" id="ARBA00022989"/>
    </source>
</evidence>
<organism evidence="11 12">
    <name type="scientific">Tyrannus savana</name>
    <name type="common">Fork-tailed flycatcher</name>
    <name type="synonym">Muscivora tyrannus</name>
    <dbReference type="NCBI Taxonomy" id="137541"/>
    <lineage>
        <taxon>Eukaryota</taxon>
        <taxon>Metazoa</taxon>
        <taxon>Chordata</taxon>
        <taxon>Craniata</taxon>
        <taxon>Vertebrata</taxon>
        <taxon>Euteleostomi</taxon>
        <taxon>Archelosauria</taxon>
        <taxon>Archosauria</taxon>
        <taxon>Dinosauria</taxon>
        <taxon>Saurischia</taxon>
        <taxon>Theropoda</taxon>
        <taxon>Coelurosauria</taxon>
        <taxon>Aves</taxon>
        <taxon>Neognathae</taxon>
        <taxon>Neoaves</taxon>
        <taxon>Telluraves</taxon>
        <taxon>Australaves</taxon>
        <taxon>Passeriformes</taxon>
        <taxon>Tyrannidae</taxon>
        <taxon>Tyrannus</taxon>
    </lineage>
</organism>
<evidence type="ECO:0000259" key="9">
    <source>
        <dbReference type="Pfam" id="PF14658"/>
    </source>
</evidence>
<evidence type="ECO:0000256" key="7">
    <source>
        <dbReference type="ARBA" id="ARBA00023136"/>
    </source>
</evidence>
<dbReference type="PANTHER" id="PTHR15352:SF3">
    <property type="entry name" value="INOSITOL 1,4,5-TRIPHOSPHATE RECEPTOR ASSOCIATED 2"/>
    <property type="match status" value="1"/>
</dbReference>
<feature type="non-terminal residue" evidence="11">
    <location>
        <position position="456"/>
    </location>
</feature>
<gene>
    <name evidence="11" type="primary">Lrmp_1</name>
    <name evidence="11" type="ORF">TYRSAV_R15378</name>
</gene>
<evidence type="ECO:0000256" key="6">
    <source>
        <dbReference type="ARBA" id="ARBA00023054"/>
    </source>
</evidence>
<dbReference type="GO" id="GO:0005789">
    <property type="term" value="C:endoplasmic reticulum membrane"/>
    <property type="evidence" value="ECO:0007669"/>
    <property type="project" value="TreeGrafter"/>
</dbReference>
<dbReference type="EMBL" id="VXAW01006925">
    <property type="protein sequence ID" value="NXM02998.1"/>
    <property type="molecule type" value="Genomic_DNA"/>
</dbReference>
<dbReference type="AlphaFoldDB" id="A0A7L0XIN9"/>
<name>A0A7L0XIN9_TYRSA</name>
<evidence type="ECO:0000256" key="8">
    <source>
        <dbReference type="SAM" id="Coils"/>
    </source>
</evidence>
<evidence type="ECO:0000256" key="3">
    <source>
        <dbReference type="ARBA" id="ARBA00022490"/>
    </source>
</evidence>
<evidence type="ECO:0000313" key="11">
    <source>
        <dbReference type="EMBL" id="NXM02998.1"/>
    </source>
</evidence>
<feature type="coiled-coil region" evidence="8">
    <location>
        <begin position="197"/>
        <end position="374"/>
    </location>
</feature>
<comment type="subcellular location">
    <subcellularLocation>
        <location evidence="2">Cytoplasm</location>
    </subcellularLocation>
    <subcellularLocation>
        <location evidence="1">Membrane</location>
        <topology evidence="1">Single-pass membrane protein</topology>
    </subcellularLocation>
</comment>
<sequence length="456" mass="51603">CSPFCFGPQEANAPNKPRAFSKLESKDVRHKQNYLTSSPNLYFFTSERKPDSAGVQPPVPKAFPLSERGKVAVSKIVDYLRHTTSRGSEDSGLEELCNMLDPDQKDVSMDLETYHAVMGEWIEDRKRKWEDSATGESSASMEDLELPAPKNISEAKKTHARMNVTSGSLEAFGGDVSRGEMETSDLITCVADLQYKTHKLQEENNKLKLTLEAVDETSSKLLADNEHLHQQIKSIQHYVLKAKSLEEELEDARNNLNLSEERREQVLWQNKQLEKENQSLNIKVTSLQEENIRNSMDTDGLQKKILELSKNAAELQIQVNLYESTVVNKEASLVQKEQDIKELKLTIVECSSIIETLRAEKNKLLENMQHMQQELISNGLCFPLLCKYNSNVPEGMNSLHCELELAQSSEMIRTEWTTLDETLDREVLLLLQGPEYGGEKFKTLMQNLVSGGADGH</sequence>
<dbReference type="PANTHER" id="PTHR15352">
    <property type="entry name" value="LYMPHOID-RESTRICTED MEMBRANE PROTEIN, JAW1"/>
    <property type="match status" value="1"/>
</dbReference>
<dbReference type="Pfam" id="PF14662">
    <property type="entry name" value="KASH_CCD"/>
    <property type="match status" value="1"/>
</dbReference>
<comment type="caution">
    <text evidence="11">The sequence shown here is derived from an EMBL/GenBank/DDBJ whole genome shotgun (WGS) entry which is preliminary data.</text>
</comment>